<keyword evidence="2" id="KW-1185">Reference proteome</keyword>
<sequence length="151" mass="17883">MKKKLEKIIERRTFINNWLIQFYQFMMMSYQVQQIQSLQKRNERIASSLKIGIQKQRTGKIGQKSLIIDGRNPLQESRKSPFLSQLRLYQSSEGIDLSASQDIDPNFKNIVVLNENLRGFGSRQRSYFDYDKNTVFKRQKGNPKNIYLEII</sequence>
<evidence type="ECO:0000313" key="2">
    <source>
        <dbReference type="Proteomes" id="UP000692954"/>
    </source>
</evidence>
<dbReference type="EMBL" id="CAJJDN010000151">
    <property type="protein sequence ID" value="CAD8124420.1"/>
    <property type="molecule type" value="Genomic_DNA"/>
</dbReference>
<dbReference type="Proteomes" id="UP000692954">
    <property type="component" value="Unassembled WGS sequence"/>
</dbReference>
<organism evidence="1 2">
    <name type="scientific">Paramecium sonneborni</name>
    <dbReference type="NCBI Taxonomy" id="65129"/>
    <lineage>
        <taxon>Eukaryota</taxon>
        <taxon>Sar</taxon>
        <taxon>Alveolata</taxon>
        <taxon>Ciliophora</taxon>
        <taxon>Intramacronucleata</taxon>
        <taxon>Oligohymenophorea</taxon>
        <taxon>Peniculida</taxon>
        <taxon>Parameciidae</taxon>
        <taxon>Paramecium</taxon>
    </lineage>
</organism>
<protein>
    <submittedName>
        <fullName evidence="1">Uncharacterized protein</fullName>
    </submittedName>
</protein>
<dbReference type="AlphaFoldDB" id="A0A8S1RBW6"/>
<gene>
    <name evidence="1" type="ORF">PSON_ATCC_30995.1.T1510019</name>
</gene>
<proteinExistence type="predicted"/>
<name>A0A8S1RBW6_9CILI</name>
<accession>A0A8S1RBW6</accession>
<evidence type="ECO:0000313" key="1">
    <source>
        <dbReference type="EMBL" id="CAD8124420.1"/>
    </source>
</evidence>
<reference evidence="1" key="1">
    <citation type="submission" date="2021-01" db="EMBL/GenBank/DDBJ databases">
        <authorList>
            <consortium name="Genoscope - CEA"/>
            <person name="William W."/>
        </authorList>
    </citation>
    <scope>NUCLEOTIDE SEQUENCE</scope>
</reference>
<comment type="caution">
    <text evidence="1">The sequence shown here is derived from an EMBL/GenBank/DDBJ whole genome shotgun (WGS) entry which is preliminary data.</text>
</comment>